<proteinExistence type="predicted"/>
<reference evidence="1 2" key="1">
    <citation type="submission" date="2018-06" db="EMBL/GenBank/DDBJ databases">
        <authorList>
            <consortium name="Pathogen Informatics"/>
            <person name="Doyle S."/>
        </authorList>
    </citation>
    <scope>NUCLEOTIDE SEQUENCE [LARGE SCALE GENOMIC DNA]</scope>
    <source>
        <strain evidence="1 2">NCTC12157</strain>
    </source>
</reference>
<protein>
    <submittedName>
        <fullName evidence="1">Uncharacterized protein</fullName>
    </submittedName>
</protein>
<gene>
    <name evidence="1" type="ORF">NCTC12157_03025</name>
</gene>
<name>A0A377NES5_9GAMM</name>
<accession>A0A377NES5</accession>
<dbReference type="Proteomes" id="UP000254304">
    <property type="component" value="Unassembled WGS sequence"/>
</dbReference>
<dbReference type="AlphaFoldDB" id="A0A377NES5"/>
<dbReference type="EMBL" id="UGGO01000001">
    <property type="protein sequence ID" value="STQ45294.1"/>
    <property type="molecule type" value="Genomic_DNA"/>
</dbReference>
<sequence>MTCGSALPAIQSMMCSPANSIPMANSKANRVISTKDCRAALRARLRIQLAEAKGHHHCGTEVYCSKEGDHYQIETVRNPTPAIASLPNQLTRKVLSTPISSTHIFSKNIGTARGVISRQNNTR</sequence>
<evidence type="ECO:0000313" key="1">
    <source>
        <dbReference type="EMBL" id="STQ45294.1"/>
    </source>
</evidence>
<organism evidence="1 2">
    <name type="scientific">Ewingella americana</name>
    <dbReference type="NCBI Taxonomy" id="41202"/>
    <lineage>
        <taxon>Bacteria</taxon>
        <taxon>Pseudomonadati</taxon>
        <taxon>Pseudomonadota</taxon>
        <taxon>Gammaproteobacteria</taxon>
        <taxon>Enterobacterales</taxon>
        <taxon>Yersiniaceae</taxon>
        <taxon>Ewingella</taxon>
    </lineage>
</organism>
<evidence type="ECO:0000313" key="2">
    <source>
        <dbReference type="Proteomes" id="UP000254304"/>
    </source>
</evidence>